<gene>
    <name evidence="2" type="ORF">GALL_161470</name>
</gene>
<accession>A0A1J5SCC1</accession>
<dbReference type="AlphaFoldDB" id="A0A1J5SCC1"/>
<keyword evidence="1" id="KW-0472">Membrane</keyword>
<feature type="transmembrane region" description="Helical" evidence="1">
    <location>
        <begin position="121"/>
        <end position="145"/>
    </location>
</feature>
<sequence length="148" mass="16081">MLSHIARQLRSRLIYNVSVTMKIYKPTQIALATFLGSPIAGGALMAHNAKEVGKDGIRYWVISIGITATVLLLAFTVLPPWKGGNTVIPMLMALGMKYWANSTQGEILTGGQFPEATQASWWAVVGLGILFAVVMLVCLIAFNFLRSL</sequence>
<dbReference type="EMBL" id="MLJW01000080">
    <property type="protein sequence ID" value="OIR01845.1"/>
    <property type="molecule type" value="Genomic_DNA"/>
</dbReference>
<comment type="caution">
    <text evidence="2">The sequence shown here is derived from an EMBL/GenBank/DDBJ whole genome shotgun (WGS) entry which is preliminary data.</text>
</comment>
<evidence type="ECO:0000313" key="2">
    <source>
        <dbReference type="EMBL" id="OIR01845.1"/>
    </source>
</evidence>
<feature type="transmembrane region" description="Helical" evidence="1">
    <location>
        <begin position="59"/>
        <end position="81"/>
    </location>
</feature>
<protein>
    <submittedName>
        <fullName evidence="2">Uncharacterized protein</fullName>
    </submittedName>
</protein>
<reference evidence="2" key="1">
    <citation type="submission" date="2016-10" db="EMBL/GenBank/DDBJ databases">
        <title>Sequence of Gallionella enrichment culture.</title>
        <authorList>
            <person name="Poehlein A."/>
            <person name="Muehling M."/>
            <person name="Daniel R."/>
        </authorList>
    </citation>
    <scope>NUCLEOTIDE SEQUENCE</scope>
</reference>
<keyword evidence="1" id="KW-0812">Transmembrane</keyword>
<evidence type="ECO:0000256" key="1">
    <source>
        <dbReference type="SAM" id="Phobius"/>
    </source>
</evidence>
<organism evidence="2">
    <name type="scientific">mine drainage metagenome</name>
    <dbReference type="NCBI Taxonomy" id="410659"/>
    <lineage>
        <taxon>unclassified sequences</taxon>
        <taxon>metagenomes</taxon>
        <taxon>ecological metagenomes</taxon>
    </lineage>
</organism>
<keyword evidence="1" id="KW-1133">Transmembrane helix</keyword>
<proteinExistence type="predicted"/>
<name>A0A1J5SCC1_9ZZZZ</name>